<dbReference type="InterPro" id="IPR037121">
    <property type="entry name" value="Ribosomal_bL25_C"/>
</dbReference>
<feature type="region of interest" description="Disordered" evidence="6">
    <location>
        <begin position="1"/>
        <end position="20"/>
    </location>
</feature>
<keyword evidence="4 5" id="KW-0687">Ribonucleoprotein</keyword>
<dbReference type="PANTHER" id="PTHR33284">
    <property type="entry name" value="RIBOSOMAL PROTEIN L25/GLN-TRNA SYNTHETASE, ANTI-CODON-BINDING DOMAIN-CONTAINING PROTEIN"/>
    <property type="match status" value="1"/>
</dbReference>
<feature type="region of interest" description="Disordered" evidence="6">
    <location>
        <begin position="209"/>
        <end position="231"/>
    </location>
</feature>
<dbReference type="AlphaFoldDB" id="A0AAE9YC22"/>
<dbReference type="CDD" id="cd00495">
    <property type="entry name" value="Ribosomal_L25_TL5_CTC"/>
    <property type="match status" value="1"/>
</dbReference>
<gene>
    <name evidence="5" type="primary">rplY</name>
    <name evidence="5" type="synonym">ctc</name>
    <name evidence="9" type="ORF">PO878_06715</name>
</gene>
<proteinExistence type="inferred from homology"/>
<evidence type="ECO:0000256" key="4">
    <source>
        <dbReference type="ARBA" id="ARBA00023274"/>
    </source>
</evidence>
<dbReference type="Gene3D" id="2.40.240.10">
    <property type="entry name" value="Ribosomal Protein L25, Chain P"/>
    <property type="match status" value="1"/>
</dbReference>
<feature type="domain" description="Large ribosomal subunit protein bL25 L25" evidence="7">
    <location>
        <begin position="12"/>
        <end position="95"/>
    </location>
</feature>
<feature type="domain" description="Large ribosomal subunit protein bL25 beta" evidence="8">
    <location>
        <begin position="104"/>
        <end position="185"/>
    </location>
</feature>
<dbReference type="PANTHER" id="PTHR33284:SF1">
    <property type="entry name" value="RIBOSOMAL PROTEIN L25_GLN-TRNA SYNTHETASE, ANTI-CODON-BINDING DOMAIN-CONTAINING PROTEIN"/>
    <property type="match status" value="1"/>
</dbReference>
<name>A0AAE9YC22_9ACTN</name>
<dbReference type="HAMAP" id="MF_01334">
    <property type="entry name" value="Ribosomal_bL25_CTC"/>
    <property type="match status" value="1"/>
</dbReference>
<accession>A0AAE9YC22</accession>
<comment type="subunit">
    <text evidence="5">Part of the 50S ribosomal subunit; part of the 5S rRNA/L5/L18/L25 subcomplex. Contacts the 5S rRNA. Binds to the 5S rRNA independently of L5 and L18.</text>
</comment>
<dbReference type="GO" id="GO:0006412">
    <property type="term" value="P:translation"/>
    <property type="evidence" value="ECO:0007669"/>
    <property type="project" value="UniProtKB-UniRule"/>
</dbReference>
<comment type="similarity">
    <text evidence="5">Belongs to the bacterial ribosomal protein bL25 family. CTC subfamily.</text>
</comment>
<keyword evidence="10" id="KW-1185">Reference proteome</keyword>
<sequence length="231" mass="24499">MAEITLTATPGRETGTRSSRRLRAEAKVPAVVYGLGRDTVAVTVDWRELRSALITDAGINALIDLTVEGEGESNLAIIKDMQRHPISHTVDHVDFLLIRRDQELAVDVPVVLEGVADEVENNQGLVEQSITLLTVNALPESIPDQLTYDISEMEIGDTVTVGDLTLPSGVTTDVEPDEVVASAQVSRAAIEAEAEEAELAEMAELNELAEAGVGEGDLAEGEGGSDEGDEG</sequence>
<dbReference type="InterPro" id="IPR020056">
    <property type="entry name" value="Rbsml_bL25/Gln-tRNA_synth_N"/>
</dbReference>
<dbReference type="GO" id="GO:0008097">
    <property type="term" value="F:5S rRNA binding"/>
    <property type="evidence" value="ECO:0007669"/>
    <property type="project" value="InterPro"/>
</dbReference>
<dbReference type="Gene3D" id="2.170.120.20">
    <property type="entry name" value="Ribosomal protein L25, beta domain"/>
    <property type="match status" value="1"/>
</dbReference>
<dbReference type="NCBIfam" id="TIGR00731">
    <property type="entry name" value="bL25_bact_ctc"/>
    <property type="match status" value="1"/>
</dbReference>
<dbReference type="InterPro" id="IPR020930">
    <property type="entry name" value="Ribosomal_uL5_bac-type"/>
</dbReference>
<comment type="function">
    <text evidence="5">This is one of the proteins that binds to the 5S RNA in the ribosome where it forms part of the central protuberance.</text>
</comment>
<dbReference type="Pfam" id="PF14693">
    <property type="entry name" value="Ribosomal_TL5_C"/>
    <property type="match status" value="1"/>
</dbReference>
<keyword evidence="3 5" id="KW-0689">Ribosomal protein</keyword>
<reference evidence="9" key="1">
    <citation type="submission" date="2023-01" db="EMBL/GenBank/DDBJ databases">
        <title>The diversity of Class Acidimicrobiia in South China Sea sediment environments and the proposal of Iamia marina sp. nov., a novel species of the genus Iamia.</title>
        <authorList>
            <person name="He Y."/>
            <person name="Tian X."/>
        </authorList>
    </citation>
    <scope>NUCLEOTIDE SEQUENCE</scope>
    <source>
        <strain evidence="9">DSM 19957</strain>
    </source>
</reference>
<dbReference type="Proteomes" id="UP001216390">
    <property type="component" value="Chromosome"/>
</dbReference>
<evidence type="ECO:0000259" key="7">
    <source>
        <dbReference type="Pfam" id="PF01386"/>
    </source>
</evidence>
<dbReference type="InterPro" id="IPR001021">
    <property type="entry name" value="Ribosomal_bL25_long"/>
</dbReference>
<dbReference type="GO" id="GO:0003735">
    <property type="term" value="F:structural constituent of ribosome"/>
    <property type="evidence" value="ECO:0007669"/>
    <property type="project" value="InterPro"/>
</dbReference>
<feature type="compositionally biased region" description="Acidic residues" evidence="6">
    <location>
        <begin position="217"/>
        <end position="231"/>
    </location>
</feature>
<evidence type="ECO:0000313" key="9">
    <source>
        <dbReference type="EMBL" id="WCO68418.1"/>
    </source>
</evidence>
<evidence type="ECO:0000256" key="2">
    <source>
        <dbReference type="ARBA" id="ARBA00022884"/>
    </source>
</evidence>
<dbReference type="GO" id="GO:0022625">
    <property type="term" value="C:cytosolic large ribosomal subunit"/>
    <property type="evidence" value="ECO:0007669"/>
    <property type="project" value="TreeGrafter"/>
</dbReference>
<protein>
    <recommendedName>
        <fullName evidence="5">Large ribosomal subunit protein bL25</fullName>
    </recommendedName>
    <alternativeName>
        <fullName evidence="5">General stress protein CTC</fullName>
    </alternativeName>
</protein>
<keyword evidence="1 5" id="KW-0699">rRNA-binding</keyword>
<organism evidence="9 10">
    <name type="scientific">Iamia majanohamensis</name>
    <dbReference type="NCBI Taxonomy" id="467976"/>
    <lineage>
        <taxon>Bacteria</taxon>
        <taxon>Bacillati</taxon>
        <taxon>Actinomycetota</taxon>
        <taxon>Acidimicrobiia</taxon>
        <taxon>Acidimicrobiales</taxon>
        <taxon>Iamiaceae</taxon>
        <taxon>Iamia</taxon>
    </lineage>
</organism>
<evidence type="ECO:0000313" key="10">
    <source>
        <dbReference type="Proteomes" id="UP001216390"/>
    </source>
</evidence>
<evidence type="ECO:0000256" key="6">
    <source>
        <dbReference type="SAM" id="MobiDB-lite"/>
    </source>
</evidence>
<dbReference type="InterPro" id="IPR020057">
    <property type="entry name" value="Ribosomal_bL25_b-dom"/>
</dbReference>
<dbReference type="RefSeq" id="WP_272737935.1">
    <property type="nucleotide sequence ID" value="NZ_CP116942.1"/>
</dbReference>
<evidence type="ECO:0000256" key="5">
    <source>
        <dbReference type="HAMAP-Rule" id="MF_01334"/>
    </source>
</evidence>
<keyword evidence="2 5" id="KW-0694">RNA-binding</keyword>
<evidence type="ECO:0000256" key="1">
    <source>
        <dbReference type="ARBA" id="ARBA00022730"/>
    </source>
</evidence>
<dbReference type="InterPro" id="IPR029751">
    <property type="entry name" value="Ribosomal_L25_dom"/>
</dbReference>
<evidence type="ECO:0000256" key="3">
    <source>
        <dbReference type="ARBA" id="ARBA00022980"/>
    </source>
</evidence>
<dbReference type="KEGG" id="ima:PO878_06715"/>
<dbReference type="InterPro" id="IPR011035">
    <property type="entry name" value="Ribosomal_bL25/Gln-tRNA_synth"/>
</dbReference>
<dbReference type="Pfam" id="PF01386">
    <property type="entry name" value="Ribosomal_L25p"/>
    <property type="match status" value="1"/>
</dbReference>
<dbReference type="EMBL" id="CP116942">
    <property type="protein sequence ID" value="WCO68418.1"/>
    <property type="molecule type" value="Genomic_DNA"/>
</dbReference>
<dbReference type="SUPFAM" id="SSF50715">
    <property type="entry name" value="Ribosomal protein L25-like"/>
    <property type="match status" value="1"/>
</dbReference>
<evidence type="ECO:0000259" key="8">
    <source>
        <dbReference type="Pfam" id="PF14693"/>
    </source>
</evidence>